<comment type="caution">
    <text evidence="1">The sequence shown here is derived from an EMBL/GenBank/DDBJ whole genome shotgun (WGS) entry which is preliminary data.</text>
</comment>
<keyword evidence="2" id="KW-1185">Reference proteome</keyword>
<protein>
    <submittedName>
        <fullName evidence="1">Uncharacterized protein</fullName>
    </submittedName>
</protein>
<dbReference type="EMBL" id="ANNX02000015">
    <property type="protein sequence ID" value="KYC43436.1"/>
    <property type="molecule type" value="Genomic_DNA"/>
</dbReference>
<sequence>MNFLEKCLRLGFQLSIQSSSSISNTIVCSCALAKTAQLQTENIGFQLYHKKIPLSANCTITGLFTKNLDKKLYYCYRITTQQ</sequence>
<proteinExistence type="predicted"/>
<organism evidence="1 2">
    <name type="scientific">Scytonema hofmannii PCC 7110</name>
    <dbReference type="NCBI Taxonomy" id="128403"/>
    <lineage>
        <taxon>Bacteria</taxon>
        <taxon>Bacillati</taxon>
        <taxon>Cyanobacteriota</taxon>
        <taxon>Cyanophyceae</taxon>
        <taxon>Nostocales</taxon>
        <taxon>Scytonemataceae</taxon>
        <taxon>Scytonema</taxon>
    </lineage>
</organism>
<dbReference type="PROSITE" id="PS51257">
    <property type="entry name" value="PROKAR_LIPOPROTEIN"/>
    <property type="match status" value="1"/>
</dbReference>
<evidence type="ECO:0000313" key="2">
    <source>
        <dbReference type="Proteomes" id="UP000076925"/>
    </source>
</evidence>
<dbReference type="AlphaFoldDB" id="A0A139XFH2"/>
<evidence type="ECO:0000313" key="1">
    <source>
        <dbReference type="EMBL" id="KYC43436.1"/>
    </source>
</evidence>
<name>A0A139XFH2_9CYAN</name>
<accession>A0A139XFH2</accession>
<dbReference type="Proteomes" id="UP000076925">
    <property type="component" value="Unassembled WGS sequence"/>
</dbReference>
<gene>
    <name evidence="1" type="ORF">WA1_11405</name>
</gene>
<reference evidence="1 2" key="1">
    <citation type="journal article" date="2013" name="Genome Biol. Evol.">
        <title>Genomes of Stigonematalean cyanobacteria (subsection V) and the evolution of oxygenic photosynthesis from prokaryotes to plastids.</title>
        <authorList>
            <person name="Dagan T."/>
            <person name="Roettger M."/>
            <person name="Stucken K."/>
            <person name="Landan G."/>
            <person name="Koch R."/>
            <person name="Major P."/>
            <person name="Gould S.B."/>
            <person name="Goremykin V.V."/>
            <person name="Rippka R."/>
            <person name="Tandeau de Marsac N."/>
            <person name="Gugger M."/>
            <person name="Lockhart P.J."/>
            <person name="Allen J.F."/>
            <person name="Brune I."/>
            <person name="Maus I."/>
            <person name="Puhler A."/>
            <person name="Martin W.F."/>
        </authorList>
    </citation>
    <scope>NUCLEOTIDE SEQUENCE [LARGE SCALE GENOMIC DNA]</scope>
    <source>
        <strain evidence="1 2">PCC 7110</strain>
    </source>
</reference>